<accession>G3JCD7</accession>
<dbReference type="VEuPathDB" id="FungiDB:CCM_02869"/>
<protein>
    <submittedName>
        <fullName evidence="2">Uncharacterized protein</fullName>
    </submittedName>
</protein>
<feature type="compositionally biased region" description="Basic and acidic residues" evidence="1">
    <location>
        <begin position="59"/>
        <end position="69"/>
    </location>
</feature>
<dbReference type="Proteomes" id="UP000001610">
    <property type="component" value="Unassembled WGS sequence"/>
</dbReference>
<gene>
    <name evidence="2" type="ORF">CCM_02869</name>
</gene>
<dbReference type="AlphaFoldDB" id="G3JCD7"/>
<dbReference type="EMBL" id="JH126400">
    <property type="protein sequence ID" value="EGX94598.1"/>
    <property type="molecule type" value="Genomic_DNA"/>
</dbReference>
<proteinExistence type="predicted"/>
<reference evidence="2 3" key="1">
    <citation type="journal article" date="2011" name="Genome Biol.">
        <title>Genome sequence of the insect pathogenic fungus Cordyceps militaris, a valued traditional Chinese medicine.</title>
        <authorList>
            <person name="Zheng P."/>
            <person name="Xia Y."/>
            <person name="Xiao G."/>
            <person name="Xiong C."/>
            <person name="Hu X."/>
            <person name="Zhang S."/>
            <person name="Zheng H."/>
            <person name="Huang Y."/>
            <person name="Zhou Y."/>
            <person name="Wang S."/>
            <person name="Zhao G.P."/>
            <person name="Liu X."/>
            <person name="St Leger R.J."/>
            <person name="Wang C."/>
        </authorList>
    </citation>
    <scope>NUCLEOTIDE SEQUENCE [LARGE SCALE GENOMIC DNA]</scope>
    <source>
        <strain evidence="2 3">CM01</strain>
    </source>
</reference>
<feature type="region of interest" description="Disordered" evidence="1">
    <location>
        <begin position="50"/>
        <end position="105"/>
    </location>
</feature>
<keyword evidence="3" id="KW-1185">Reference proteome</keyword>
<dbReference type="GeneID" id="18164896"/>
<dbReference type="InParanoid" id="G3JCD7"/>
<dbReference type="KEGG" id="cmt:CCM_02869"/>
<dbReference type="HOGENOM" id="CLU_2236459_0_0_1"/>
<evidence type="ECO:0000256" key="1">
    <source>
        <dbReference type="SAM" id="MobiDB-lite"/>
    </source>
</evidence>
<name>G3JCD7_CORMM</name>
<organism evidence="2 3">
    <name type="scientific">Cordyceps militaris (strain CM01)</name>
    <name type="common">Caterpillar fungus</name>
    <dbReference type="NCBI Taxonomy" id="983644"/>
    <lineage>
        <taxon>Eukaryota</taxon>
        <taxon>Fungi</taxon>
        <taxon>Dikarya</taxon>
        <taxon>Ascomycota</taxon>
        <taxon>Pezizomycotina</taxon>
        <taxon>Sordariomycetes</taxon>
        <taxon>Hypocreomycetidae</taxon>
        <taxon>Hypocreales</taxon>
        <taxon>Cordycipitaceae</taxon>
        <taxon>Cordyceps</taxon>
    </lineage>
</organism>
<evidence type="ECO:0000313" key="2">
    <source>
        <dbReference type="EMBL" id="EGX94598.1"/>
    </source>
</evidence>
<evidence type="ECO:0000313" key="3">
    <source>
        <dbReference type="Proteomes" id="UP000001610"/>
    </source>
</evidence>
<dbReference type="RefSeq" id="XP_006668084.1">
    <property type="nucleotide sequence ID" value="XM_006668021.1"/>
</dbReference>
<sequence length="105" mass="11334">MCAGQILTLPAELLDQHTVRATPRRRQPARGVVLLVLRLVQVALSALPPQFKAQPGSFDHPRSHQKHADGSYQARVHGFGAAHPSDKSTLAHSRPADVTLGPEPP</sequence>